<keyword evidence="7" id="KW-1185">Reference proteome</keyword>
<dbReference type="OrthoDB" id="9802600at2"/>
<dbReference type="Pfam" id="PF21307">
    <property type="entry name" value="Glyco_hydro_95_C"/>
    <property type="match status" value="1"/>
</dbReference>
<dbReference type="PANTHER" id="PTHR31084:SF0">
    <property type="entry name" value="ALPHA-L-FUCOSIDASE 2"/>
    <property type="match status" value="1"/>
</dbReference>
<dbReference type="EMBL" id="FTLX01000007">
    <property type="protein sequence ID" value="SIR38065.1"/>
    <property type="molecule type" value="Genomic_DNA"/>
</dbReference>
<reference evidence="7" key="2">
    <citation type="submission" date="2017-03" db="EMBL/GenBank/DDBJ databases">
        <title>Bacillus sp. V-88(T) DSM27956, whole genome shotgun sequencing project.</title>
        <authorList>
            <person name="Dastager S.G."/>
            <person name="Neurgaonkar P.S."/>
            <person name="Dharne M.S."/>
        </authorList>
    </citation>
    <scope>NUCLEOTIDE SEQUENCE [LARGE SCALE GENOMIC DNA]</scope>
    <source>
        <strain evidence="7">DSM 25145</strain>
    </source>
</reference>
<dbReference type="Pfam" id="PF22124">
    <property type="entry name" value="Glyco_hydro_95_cat"/>
    <property type="match status" value="1"/>
</dbReference>
<evidence type="ECO:0000313" key="6">
    <source>
        <dbReference type="Proteomes" id="UP000186385"/>
    </source>
</evidence>
<dbReference type="STRING" id="1017273.SAMN05443094_107197"/>
<dbReference type="InterPro" id="IPR027414">
    <property type="entry name" value="GH95_N_dom"/>
</dbReference>
<feature type="domain" description="Glycosyl hydrolase family 95 catalytic" evidence="3">
    <location>
        <begin position="251"/>
        <end position="653"/>
    </location>
</feature>
<dbReference type="PANTHER" id="PTHR31084">
    <property type="entry name" value="ALPHA-L-FUCOSIDASE 2"/>
    <property type="match status" value="1"/>
</dbReference>
<organism evidence="5 6">
    <name type="scientific">Domibacillus enclensis</name>
    <dbReference type="NCBI Taxonomy" id="1017273"/>
    <lineage>
        <taxon>Bacteria</taxon>
        <taxon>Bacillati</taxon>
        <taxon>Bacillota</taxon>
        <taxon>Bacilli</taxon>
        <taxon>Bacillales</taxon>
        <taxon>Bacillaceae</taxon>
        <taxon>Domibacillus</taxon>
    </lineage>
</organism>
<sequence length="778" mass="87389">MIRAEMIPRHGTHSLTPADTWAFGHMTGNGEMGAIQYGPPEQEKFVFTHAELFLPLGSPNHIPDMAPYLDDVRTISRSQGYRAGHDYFIRKGEELGHTIVNTDPFHPALTLVIEQDDGAGAEAYCRSVDFATGEIRSSSGASERKLFVSRPDGCVLLNISSDCPMPEVRLFIEEEDHPLLHTEFAYKATEWSGVHTYTHGGGYKSRIRVEHNGASELEKGQLVISGAEEIVLKITAAPETGRIKPFPEGTYEECFERHKREHAALFFKASLDLNGGERRSWTGEALLQEVKETGLLHPALIEKCYDAGRYMFLCSAGARPPNLQGIWTGTFDPPWSSDYTMDTNVQLAMASVFSGNMLHGMEPYTKLLESYMDDFRYNARQMFGCRGILSGVCASSNGRHLHWGDSSWGDRECDTFFGAFWTCGAGWLAHWLYEYYVYTGDRAYLQDHALPFMKEAILFYEDFLFEEKGQLVFLPSYSAENGIAANSTMDIAVLQELLTNAITACSQLGVEGVNVQRWQELLGKLPPYLLDADGSLKEWAVADHEENHNHRHFSHLYPLFQSYAFSPEETPELWSAAKKTFENKLKHWLYNPAADTSSHGRMHAALCAARLGRGDVIADSMKMMLAGGAVYPSFMTAHYDHHEVFNVDANGAFPELIHQTVLFSLPGRIELLPALPEEMKKGTVKGMRCRGQLTVRQLEWDAQIGRIYLVIQSEMEQEVVFHIRQQGWLMNEGAGTEWSVKIPAHEPVQFEWRRSYADGGHAWQCTPGGGLADKRSGR</sequence>
<dbReference type="GO" id="GO:0004560">
    <property type="term" value="F:alpha-L-fucosidase activity"/>
    <property type="evidence" value="ECO:0007669"/>
    <property type="project" value="TreeGrafter"/>
</dbReference>
<gene>
    <name evidence="4" type="ORF">B1B05_14880</name>
    <name evidence="5" type="ORF">SAMN05443094_107197</name>
</gene>
<dbReference type="Gene3D" id="1.50.10.10">
    <property type="match status" value="1"/>
</dbReference>
<dbReference type="GO" id="GO:0005975">
    <property type="term" value="P:carbohydrate metabolic process"/>
    <property type="evidence" value="ECO:0007669"/>
    <property type="project" value="InterPro"/>
</dbReference>
<keyword evidence="5" id="KW-0378">Hydrolase</keyword>
<dbReference type="InterPro" id="IPR049053">
    <property type="entry name" value="AFCA-like_C"/>
</dbReference>
<dbReference type="Proteomes" id="UP000186385">
    <property type="component" value="Unassembled WGS sequence"/>
</dbReference>
<proteinExistence type="predicted"/>
<evidence type="ECO:0000313" key="7">
    <source>
        <dbReference type="Proteomes" id="UP000215545"/>
    </source>
</evidence>
<name>A0A1N7AG54_9BACI</name>
<protein>
    <submittedName>
        <fullName evidence="5">Glycosyl hydrolase family 65, N-terminal domain</fullName>
    </submittedName>
</protein>
<dbReference type="EMBL" id="MWSK01000007">
    <property type="protein sequence ID" value="OXS75810.1"/>
    <property type="molecule type" value="Genomic_DNA"/>
</dbReference>
<evidence type="ECO:0000313" key="4">
    <source>
        <dbReference type="EMBL" id="OXS75810.1"/>
    </source>
</evidence>
<reference evidence="5 6" key="1">
    <citation type="submission" date="2017-01" db="EMBL/GenBank/DDBJ databases">
        <authorList>
            <person name="Mah S.A."/>
            <person name="Swanson W.J."/>
            <person name="Moy G.W."/>
            <person name="Vacquier V.D."/>
        </authorList>
    </citation>
    <scope>NUCLEOTIDE SEQUENCE [LARGE SCALE GENOMIC DNA]</scope>
    <source>
        <strain evidence="5 6">NIO-1016</strain>
    </source>
</reference>
<dbReference type="InterPro" id="IPR008928">
    <property type="entry name" value="6-hairpin_glycosidase_sf"/>
</dbReference>
<evidence type="ECO:0000259" key="3">
    <source>
        <dbReference type="Pfam" id="PF22124"/>
    </source>
</evidence>
<dbReference type="InterPro" id="IPR054363">
    <property type="entry name" value="GH95_cat"/>
</dbReference>
<feature type="domain" description="Glycosyl hydrolase family 95 N-terminal" evidence="1">
    <location>
        <begin position="16"/>
        <end position="237"/>
    </location>
</feature>
<evidence type="ECO:0000313" key="5">
    <source>
        <dbReference type="EMBL" id="SIR38065.1"/>
    </source>
</evidence>
<dbReference type="Pfam" id="PF14498">
    <property type="entry name" value="Glyco_hyd_65N_2"/>
    <property type="match status" value="1"/>
</dbReference>
<dbReference type="SUPFAM" id="SSF48208">
    <property type="entry name" value="Six-hairpin glycosidases"/>
    <property type="match status" value="1"/>
</dbReference>
<accession>A0A1N7AG54</accession>
<evidence type="ECO:0000259" key="1">
    <source>
        <dbReference type="Pfam" id="PF14498"/>
    </source>
</evidence>
<dbReference type="InterPro" id="IPR012341">
    <property type="entry name" value="6hp_glycosidase-like_sf"/>
</dbReference>
<evidence type="ECO:0000259" key="2">
    <source>
        <dbReference type="Pfam" id="PF21307"/>
    </source>
</evidence>
<dbReference type="Proteomes" id="UP000215545">
    <property type="component" value="Unassembled WGS sequence"/>
</dbReference>
<reference evidence="4" key="3">
    <citation type="submission" date="2017-03" db="EMBL/GenBank/DDBJ databases">
        <authorList>
            <person name="Dastager S.G."/>
            <person name="Neurgaonkar P.S."/>
            <person name="Dharne M.S."/>
        </authorList>
    </citation>
    <scope>NUCLEOTIDE SEQUENCE</scope>
    <source>
        <strain evidence="4">DSM 25145</strain>
    </source>
</reference>
<dbReference type="RefSeq" id="WP_045852215.1">
    <property type="nucleotide sequence ID" value="NZ_FTLX01000007.1"/>
</dbReference>
<dbReference type="AlphaFoldDB" id="A0A1N7AG54"/>
<feature type="domain" description="Alpha fucosidase A-like C-terminal" evidence="2">
    <location>
        <begin position="667"/>
        <end position="751"/>
    </location>
</feature>